<organism evidence="11 12">
    <name type="scientific">Novosphingobium beihaiensis</name>
    <dbReference type="NCBI Taxonomy" id="2930389"/>
    <lineage>
        <taxon>Bacteria</taxon>
        <taxon>Pseudomonadati</taxon>
        <taxon>Pseudomonadota</taxon>
        <taxon>Alphaproteobacteria</taxon>
        <taxon>Sphingomonadales</taxon>
        <taxon>Sphingomonadaceae</taxon>
        <taxon>Novosphingobium</taxon>
    </lineage>
</organism>
<dbReference type="Proteomes" id="UP001202281">
    <property type="component" value="Unassembled WGS sequence"/>
</dbReference>
<feature type="domain" description="Multidrug resistance protein MdtA-like barrel-sandwich hybrid" evidence="9">
    <location>
        <begin position="47"/>
        <end position="186"/>
    </location>
</feature>
<dbReference type="PANTHER" id="PTHR30367:SF12">
    <property type="entry name" value="P-HYDROXYBENZOIC ACID EFFLUX PUMP SUBUNIT AAEA"/>
    <property type="match status" value="1"/>
</dbReference>
<evidence type="ECO:0000256" key="6">
    <source>
        <dbReference type="SAM" id="Coils"/>
    </source>
</evidence>
<comment type="caution">
    <text evidence="11">The sequence shown here is derived from an EMBL/GenBank/DDBJ whole genome shotgun (WGS) entry which is preliminary data.</text>
</comment>
<keyword evidence="5 7" id="KW-0472">Membrane</keyword>
<dbReference type="SUPFAM" id="SSF111369">
    <property type="entry name" value="HlyD-like secretion proteins"/>
    <property type="match status" value="1"/>
</dbReference>
<name>A0ABT0BRJ8_9SPHN</name>
<evidence type="ECO:0000259" key="8">
    <source>
        <dbReference type="Pfam" id="PF25876"/>
    </source>
</evidence>
<dbReference type="NCBIfam" id="TIGR01730">
    <property type="entry name" value="RND_mfp"/>
    <property type="match status" value="1"/>
</dbReference>
<keyword evidence="4 7" id="KW-1133">Transmembrane helix</keyword>
<evidence type="ECO:0000256" key="1">
    <source>
        <dbReference type="ARBA" id="ARBA00004167"/>
    </source>
</evidence>
<dbReference type="InterPro" id="IPR006143">
    <property type="entry name" value="RND_pump_MFP"/>
</dbReference>
<evidence type="ECO:0000256" key="5">
    <source>
        <dbReference type="ARBA" id="ARBA00023136"/>
    </source>
</evidence>
<dbReference type="InterPro" id="IPR058634">
    <property type="entry name" value="AaeA-lik-b-barrel"/>
</dbReference>
<dbReference type="Pfam" id="PF25917">
    <property type="entry name" value="BSH_RND"/>
    <property type="match status" value="1"/>
</dbReference>
<feature type="transmembrane region" description="Helical" evidence="7">
    <location>
        <begin position="12"/>
        <end position="29"/>
    </location>
</feature>
<evidence type="ECO:0000313" key="12">
    <source>
        <dbReference type="Proteomes" id="UP001202281"/>
    </source>
</evidence>
<evidence type="ECO:0000259" key="9">
    <source>
        <dbReference type="Pfam" id="PF25917"/>
    </source>
</evidence>
<feature type="domain" description="p-hydroxybenzoic acid efflux pump subunit AaeA-like beta-barrel" evidence="10">
    <location>
        <begin position="189"/>
        <end position="285"/>
    </location>
</feature>
<feature type="coiled-coil region" evidence="6">
    <location>
        <begin position="87"/>
        <end position="157"/>
    </location>
</feature>
<sequence length="300" mass="32107">MKNILASLGRSAATIVIVLAAAAIAVWMWNHYERSPWTRDGRVRADVVRVTPDISGLVTSVAVHDNQSVKAGDLLFVLDKPRYTLAVEQAQAGVASAKATLGQARREANRDRALGDLVAAETHEQNVARVATAQAALAEARSALDGAQLNLRRTQVRASVDGTVTNLDLHPGDYLAAGNQAMALVDTASLRVEGYFEETKLPLIRVGAPVTVKLMGEDRPLHGRVESIAAGIGEDARGLSGNLLPNVEATFTWVRLAQRIPVRVKLTEVPKGVRLILGRTATVTVEPEAQDTAQPVEKAK</sequence>
<gene>
    <name evidence="11" type="ORF">MTR66_12725</name>
</gene>
<evidence type="ECO:0000256" key="2">
    <source>
        <dbReference type="ARBA" id="ARBA00009477"/>
    </source>
</evidence>
<keyword evidence="12" id="KW-1185">Reference proteome</keyword>
<keyword evidence="6" id="KW-0175">Coiled coil</keyword>
<evidence type="ECO:0000256" key="4">
    <source>
        <dbReference type="ARBA" id="ARBA00022989"/>
    </source>
</evidence>
<dbReference type="RefSeq" id="WP_243921591.1">
    <property type="nucleotide sequence ID" value="NZ_JALHLG010000016.1"/>
</dbReference>
<keyword evidence="3 7" id="KW-0812">Transmembrane</keyword>
<reference evidence="11 12" key="1">
    <citation type="submission" date="2022-04" db="EMBL/GenBank/DDBJ databases">
        <title>Identification of a novel bacterium isolated from mangrove sediments.</title>
        <authorList>
            <person name="Pan X."/>
        </authorList>
    </citation>
    <scope>NUCLEOTIDE SEQUENCE [LARGE SCALE GENOMIC DNA]</scope>
    <source>
        <strain evidence="11 12">B2638</strain>
    </source>
</reference>
<accession>A0ABT0BRJ8</accession>
<evidence type="ECO:0000313" key="11">
    <source>
        <dbReference type="EMBL" id="MCJ2187677.1"/>
    </source>
</evidence>
<dbReference type="Gene3D" id="2.40.30.170">
    <property type="match status" value="1"/>
</dbReference>
<dbReference type="Pfam" id="PF25876">
    <property type="entry name" value="HH_MFP_RND"/>
    <property type="match status" value="1"/>
</dbReference>
<protein>
    <submittedName>
        <fullName evidence="11">HlyD family secretion protein</fullName>
    </submittedName>
</protein>
<evidence type="ECO:0000256" key="3">
    <source>
        <dbReference type="ARBA" id="ARBA00022692"/>
    </source>
</evidence>
<evidence type="ECO:0000259" key="10">
    <source>
        <dbReference type="Pfam" id="PF25963"/>
    </source>
</evidence>
<dbReference type="PANTHER" id="PTHR30367">
    <property type="entry name" value="P-HYDROXYBENZOIC ACID EFFLUX PUMP SUBUNIT AAEA-RELATED"/>
    <property type="match status" value="1"/>
</dbReference>
<dbReference type="InterPro" id="IPR058624">
    <property type="entry name" value="MdtA-like_HH"/>
</dbReference>
<dbReference type="Gene3D" id="2.40.50.100">
    <property type="match status" value="1"/>
</dbReference>
<dbReference type="InterPro" id="IPR058625">
    <property type="entry name" value="MdtA-like_BSH"/>
</dbReference>
<dbReference type="Pfam" id="PF25963">
    <property type="entry name" value="Beta-barrel_AAEA"/>
    <property type="match status" value="1"/>
</dbReference>
<comment type="similarity">
    <text evidence="2">Belongs to the membrane fusion protein (MFP) (TC 8.A.1) family.</text>
</comment>
<dbReference type="EMBL" id="JALHLG010000016">
    <property type="protein sequence ID" value="MCJ2187677.1"/>
    <property type="molecule type" value="Genomic_DNA"/>
</dbReference>
<evidence type="ECO:0000256" key="7">
    <source>
        <dbReference type="SAM" id="Phobius"/>
    </source>
</evidence>
<dbReference type="InterPro" id="IPR050393">
    <property type="entry name" value="MFP_Efflux_Pump"/>
</dbReference>
<feature type="domain" description="Multidrug resistance protein MdtA-like alpha-helical hairpin" evidence="8">
    <location>
        <begin position="88"/>
        <end position="153"/>
    </location>
</feature>
<proteinExistence type="inferred from homology"/>
<comment type="subcellular location">
    <subcellularLocation>
        <location evidence="1">Membrane</location>
        <topology evidence="1">Single-pass membrane protein</topology>
    </subcellularLocation>
</comment>